<keyword evidence="1" id="KW-0479">Metal-binding</keyword>
<dbReference type="PANTHER" id="PTHR48435">
    <property type="entry name" value="POLYPROTEIN"/>
    <property type="match status" value="1"/>
</dbReference>
<dbReference type="Proteomes" id="UP001168877">
    <property type="component" value="Unassembled WGS sequence"/>
</dbReference>
<dbReference type="SUPFAM" id="SSF57756">
    <property type="entry name" value="Retrovirus zinc finger-like domains"/>
    <property type="match status" value="1"/>
</dbReference>
<proteinExistence type="predicted"/>
<keyword evidence="1" id="KW-0863">Zinc-finger</keyword>
<feature type="compositionally biased region" description="Basic and acidic residues" evidence="2">
    <location>
        <begin position="589"/>
        <end position="602"/>
    </location>
</feature>
<dbReference type="PROSITE" id="PS50158">
    <property type="entry name" value="ZF_CCHC"/>
    <property type="match status" value="1"/>
</dbReference>
<dbReference type="InterPro" id="IPR000477">
    <property type="entry name" value="RT_dom"/>
</dbReference>
<dbReference type="GO" id="GO:0003676">
    <property type="term" value="F:nucleic acid binding"/>
    <property type="evidence" value="ECO:0007669"/>
    <property type="project" value="InterPro"/>
</dbReference>
<keyword evidence="1" id="KW-0862">Zinc</keyword>
<evidence type="ECO:0000313" key="5">
    <source>
        <dbReference type="Proteomes" id="UP001168877"/>
    </source>
</evidence>
<evidence type="ECO:0000313" key="4">
    <source>
        <dbReference type="EMBL" id="KAK0603665.1"/>
    </source>
</evidence>
<protein>
    <recommendedName>
        <fullName evidence="3">CCHC-type domain-containing protein</fullName>
    </recommendedName>
</protein>
<reference evidence="4" key="2">
    <citation type="submission" date="2023-06" db="EMBL/GenBank/DDBJ databases">
        <authorList>
            <person name="Swenson N.G."/>
            <person name="Wegrzyn J.L."/>
            <person name="Mcevoy S.L."/>
        </authorList>
    </citation>
    <scope>NUCLEOTIDE SEQUENCE</scope>
    <source>
        <strain evidence="4">NS2018</strain>
        <tissue evidence="4">Leaf</tissue>
    </source>
</reference>
<feature type="region of interest" description="Disordered" evidence="2">
    <location>
        <begin position="996"/>
        <end position="1022"/>
    </location>
</feature>
<dbReference type="Pfam" id="PF01107">
    <property type="entry name" value="MP"/>
    <property type="match status" value="1"/>
</dbReference>
<dbReference type="PANTHER" id="PTHR48435:SF1">
    <property type="entry name" value="POLYPROTEIN"/>
    <property type="match status" value="1"/>
</dbReference>
<reference evidence="4" key="1">
    <citation type="journal article" date="2022" name="Plant J.">
        <title>Strategies of tolerance reflected in two North American maple genomes.</title>
        <authorList>
            <person name="McEvoy S.L."/>
            <person name="Sezen U.U."/>
            <person name="Trouern-Trend A."/>
            <person name="McMahon S.M."/>
            <person name="Schaberg P.G."/>
            <person name="Yang J."/>
            <person name="Wegrzyn J.L."/>
            <person name="Swenson N.G."/>
        </authorList>
    </citation>
    <scope>NUCLEOTIDE SEQUENCE</scope>
    <source>
        <strain evidence="4">NS2018</strain>
    </source>
</reference>
<organism evidence="4 5">
    <name type="scientific">Acer saccharum</name>
    <name type="common">Sugar maple</name>
    <dbReference type="NCBI Taxonomy" id="4024"/>
    <lineage>
        <taxon>Eukaryota</taxon>
        <taxon>Viridiplantae</taxon>
        <taxon>Streptophyta</taxon>
        <taxon>Embryophyta</taxon>
        <taxon>Tracheophyta</taxon>
        <taxon>Spermatophyta</taxon>
        <taxon>Magnoliopsida</taxon>
        <taxon>eudicotyledons</taxon>
        <taxon>Gunneridae</taxon>
        <taxon>Pentapetalae</taxon>
        <taxon>rosids</taxon>
        <taxon>malvids</taxon>
        <taxon>Sapindales</taxon>
        <taxon>Sapindaceae</taxon>
        <taxon>Hippocastanoideae</taxon>
        <taxon>Acereae</taxon>
        <taxon>Acer</taxon>
    </lineage>
</organism>
<dbReference type="EMBL" id="JAUESC010000002">
    <property type="protein sequence ID" value="KAK0603665.1"/>
    <property type="molecule type" value="Genomic_DNA"/>
</dbReference>
<evidence type="ECO:0000259" key="3">
    <source>
        <dbReference type="PROSITE" id="PS50158"/>
    </source>
</evidence>
<dbReference type="InterPro" id="IPR001878">
    <property type="entry name" value="Znf_CCHC"/>
</dbReference>
<keyword evidence="5" id="KW-1185">Reference proteome</keyword>
<dbReference type="InterPro" id="IPR053098">
    <property type="entry name" value="Petuviruses_polyprotein"/>
</dbReference>
<evidence type="ECO:0000256" key="2">
    <source>
        <dbReference type="SAM" id="MobiDB-lite"/>
    </source>
</evidence>
<dbReference type="Gene3D" id="4.10.60.10">
    <property type="entry name" value="Zinc finger, CCHC-type"/>
    <property type="match status" value="1"/>
</dbReference>
<feature type="region of interest" description="Disordered" evidence="2">
    <location>
        <begin position="695"/>
        <end position="745"/>
    </location>
</feature>
<dbReference type="GO" id="GO:0008270">
    <property type="term" value="F:zinc ion binding"/>
    <property type="evidence" value="ECO:0007669"/>
    <property type="project" value="UniProtKB-KW"/>
</dbReference>
<dbReference type="InterPro" id="IPR043502">
    <property type="entry name" value="DNA/RNA_pol_sf"/>
</dbReference>
<dbReference type="InterPro" id="IPR028919">
    <property type="entry name" value="Viral_movement"/>
</dbReference>
<dbReference type="CDD" id="cd01647">
    <property type="entry name" value="RT_LTR"/>
    <property type="match status" value="1"/>
</dbReference>
<dbReference type="SUPFAM" id="SSF56672">
    <property type="entry name" value="DNA/RNA polymerases"/>
    <property type="match status" value="1"/>
</dbReference>
<dbReference type="InterPro" id="IPR043128">
    <property type="entry name" value="Rev_trsase/Diguanyl_cyclase"/>
</dbReference>
<dbReference type="Gene3D" id="3.30.70.270">
    <property type="match status" value="1"/>
</dbReference>
<dbReference type="InterPro" id="IPR036875">
    <property type="entry name" value="Znf_CCHC_sf"/>
</dbReference>
<sequence length="1358" mass="154500">MANTTTTPSAASLGPTRLSSTVSLPPPTIQRTQSNRIQDLIEYTHIPTSAQINETTLPLLNPYNIFKRSKSLATRLTCLVNTRPLPIKEYVQSTGLDKCLILSSSNEQYVTLTIDQDMIDQWIKDGYSHLHIGAVRIILTLHGRKGLPVTARLALLNTIYTQYEHAVIGTCLSTLHDGSISLTYYPNFNIPLRDQNLHKCLKIQVQIIGAPMQANSYMATVHHQLAYRLQDHALDLPLPGHNGDTIFIKAEREDEIPTILQIPKQLPREKLTEIMPLEWLTNYENIFQDEAPVVATDTTYVLQPDGTIKTIYAPLTGSKASSSSNTPPIFQALMIQPVTTEDDIPIHSFEADGSPIYTDKIRGHFIWDVDPNMCDTDCICRRYLKDTSPRSCKSWPKPHKPGHPDSPWIGLHPIKKKPLPIYDKALQILRSEGLLPPQPVYAAPTLPPPVPCYMTSDYDCDFPPLEPSSNQEKTRFSKPFVQSTEVQPDGSFKQPSQAEQVLNWQSHNARAQNRVLNSIDQKIDRVTRHVSQHDHHLQSLDATFRDLAFDLQSRIAKLHSDLHRYISHGYSSPDFDTKKREIKQLKEQLEQLTRDHSREHSSKPKPYSHQSLFFPVSPTHSPPSKPDDFSSHFKSTGELFRRYPVSSSSSKSDSSSEDVSSQSSQTSCHSSWLDTANSSPHDHADLTQVFMASRTDPQPSTQTYESPDETTSTAPAPFVEEPPDHVPGRPPSKPTNGPWFTLDDTSPGSWRTRVSEMSAWLDLQLAKSEQNLESILREFVSRFTGSLRDWYQALGEYRQLQFVRVPLASQAMGYIFREFLGDPDHIYKQARQEFFDMRCCSLKRKDIMFHYKRMSQRYHTLGGINDHSLKKVYVNSLPDDLQDEIQRKIDTSRRSLNDTSLGELHMYALSSLDKLCATQRFFSKMLTKGKNLQSQCRQPKKTKRGWNKSQRCFICGKPGHYAKKCPHQKAKSSRLVQQLKDIADKVPSDADIASIFSEQDQTDPSTTFDLQEDVSDSDYSSSSDYSSVLESYQAIPLVPQFGPYAPIRIRPDKYSTHVDVIAYFDTGSHNTMMNPTILPPEYWKSQEHHFRAADGKVFATHLISRKKIGIQFFPSFTLWVHVLGTPLPDKDILLGWDVFCQCKSLRILPSGIWYKKNFKAFSDIPKIFPLSAIQAPFEQIQQKLLLLCADNHATFSHPSPLWKNPDFFIKLPFKLNEDTNPTKATHSGMSPSDLKLANEECNELLRQGLIEHTSSPWACQAFYVEKRSELLRGKKRLVVDYKPLNLFLRDDKFPVPRPNVLFSQLPGATIFSKFDLKGAFWQIGIHPDERYKTAFCLPNAQYQWTVLHFGLKTAPSLF</sequence>
<feature type="region of interest" description="Disordered" evidence="2">
    <location>
        <begin position="1"/>
        <end position="29"/>
    </location>
</feature>
<accession>A0AA39TCL1</accession>
<dbReference type="Pfam" id="PF00078">
    <property type="entry name" value="RVT_1"/>
    <property type="match status" value="1"/>
</dbReference>
<feature type="compositionally biased region" description="Low complexity" evidence="2">
    <location>
        <begin position="646"/>
        <end position="671"/>
    </location>
</feature>
<dbReference type="SMART" id="SM00343">
    <property type="entry name" value="ZnF_C2HC"/>
    <property type="match status" value="1"/>
</dbReference>
<dbReference type="Pfam" id="PF00098">
    <property type="entry name" value="zf-CCHC"/>
    <property type="match status" value="1"/>
</dbReference>
<gene>
    <name evidence="4" type="ORF">LWI29_007314</name>
</gene>
<feature type="region of interest" description="Disordered" evidence="2">
    <location>
        <begin position="589"/>
        <end position="682"/>
    </location>
</feature>
<dbReference type="Gene3D" id="3.10.10.10">
    <property type="entry name" value="HIV Type 1 Reverse Transcriptase, subunit A, domain 1"/>
    <property type="match status" value="1"/>
</dbReference>
<name>A0AA39TCL1_ACESA</name>
<feature type="compositionally biased region" description="Polar residues" evidence="2">
    <location>
        <begin position="1"/>
        <end position="10"/>
    </location>
</feature>
<feature type="compositionally biased region" description="Polar residues" evidence="2">
    <location>
        <begin position="695"/>
        <end position="714"/>
    </location>
</feature>
<feature type="compositionally biased region" description="Polar residues" evidence="2">
    <location>
        <begin position="17"/>
        <end position="29"/>
    </location>
</feature>
<comment type="caution">
    <text evidence="4">The sequence shown here is derived from an EMBL/GenBank/DDBJ whole genome shotgun (WGS) entry which is preliminary data.</text>
</comment>
<feature type="compositionally biased region" description="Polar residues" evidence="2">
    <location>
        <begin position="996"/>
        <end position="1009"/>
    </location>
</feature>
<feature type="domain" description="CCHC-type" evidence="3">
    <location>
        <begin position="951"/>
        <end position="966"/>
    </location>
</feature>
<evidence type="ECO:0000256" key="1">
    <source>
        <dbReference type="PROSITE-ProRule" id="PRU00047"/>
    </source>
</evidence>